<dbReference type="SUPFAM" id="SSF55136">
    <property type="entry name" value="Probable bacterial effector-binding domain"/>
    <property type="match status" value="1"/>
</dbReference>
<evidence type="ECO:0000313" key="7">
    <source>
        <dbReference type="EMBL" id="TQQ85822.1"/>
    </source>
</evidence>
<dbReference type="InterPro" id="IPR011256">
    <property type="entry name" value="Reg_factor_effector_dom_sf"/>
</dbReference>
<dbReference type="PANTHER" id="PTHR30204">
    <property type="entry name" value="REDOX-CYCLING DRUG-SENSING TRANSCRIPTIONAL ACTIVATOR SOXR"/>
    <property type="match status" value="1"/>
</dbReference>
<dbReference type="InterPro" id="IPR000551">
    <property type="entry name" value="MerR-type_HTH_dom"/>
</dbReference>
<dbReference type="SMART" id="SM00422">
    <property type="entry name" value="HTH_MERR"/>
    <property type="match status" value="1"/>
</dbReference>
<feature type="coiled-coil region" evidence="5">
    <location>
        <begin position="79"/>
        <end position="113"/>
    </location>
</feature>
<evidence type="ECO:0000313" key="8">
    <source>
        <dbReference type="Proteomes" id="UP000317863"/>
    </source>
</evidence>
<dbReference type="OrthoDB" id="9773308at2"/>
<comment type="caution">
    <text evidence="7">The sequence shown here is derived from an EMBL/GenBank/DDBJ whole genome shotgun (WGS) entry which is preliminary data.</text>
</comment>
<sequence>MKDYYKIGEISKIYGFGRDSLMYYEEIGILSPERDTNGYRMYSIQDLYKLNLIKELRSIGFSMKKIKEYLENRTLQTTENILREELKLTEKKIEEMQKQRANIIHRINAIEEAKSDVEYEKIVLKYIPRRKAIELNINIKRDAEFDFCVQKLQSEYEGRFDILGNNNIGSFFSEDALKNGKNNVFKSIFCLLDDDEEVYNVTLEEGEYITMEYKGDYRKNHIYLERMKKYIDKNNLEAVGGPLEIYKIDIHETGVFDEFITEIQIPVRKKQK</sequence>
<keyword evidence="2" id="KW-0805">Transcription regulation</keyword>
<dbReference type="GO" id="GO:0003677">
    <property type="term" value="F:DNA binding"/>
    <property type="evidence" value="ECO:0007669"/>
    <property type="project" value="UniProtKB-KW"/>
</dbReference>
<evidence type="ECO:0000256" key="3">
    <source>
        <dbReference type="ARBA" id="ARBA00023125"/>
    </source>
</evidence>
<keyword evidence="1" id="KW-0678">Repressor</keyword>
<dbReference type="CDD" id="cd00592">
    <property type="entry name" value="HTH_MerR-like"/>
    <property type="match status" value="1"/>
</dbReference>
<dbReference type="Gene3D" id="3.20.80.10">
    <property type="entry name" value="Regulatory factor, effector binding domain"/>
    <property type="match status" value="1"/>
</dbReference>
<keyword evidence="8" id="KW-1185">Reference proteome</keyword>
<protein>
    <submittedName>
        <fullName evidence="7">MerR family transcriptional regulator</fullName>
    </submittedName>
</protein>
<accession>A0A544QYN8</accession>
<organism evidence="7 8">
    <name type="scientific">Peptacetobacter hominis</name>
    <dbReference type="NCBI Taxonomy" id="2743610"/>
    <lineage>
        <taxon>Bacteria</taxon>
        <taxon>Bacillati</taxon>
        <taxon>Bacillota</taxon>
        <taxon>Clostridia</taxon>
        <taxon>Peptostreptococcales</taxon>
        <taxon>Peptostreptococcaceae</taxon>
        <taxon>Peptacetobacter</taxon>
    </lineage>
</organism>
<evidence type="ECO:0000256" key="2">
    <source>
        <dbReference type="ARBA" id="ARBA00023015"/>
    </source>
</evidence>
<dbReference type="EMBL" id="SGJB01000001">
    <property type="protein sequence ID" value="TQQ85822.1"/>
    <property type="molecule type" value="Genomic_DNA"/>
</dbReference>
<dbReference type="Gene3D" id="1.10.1660.10">
    <property type="match status" value="1"/>
</dbReference>
<gene>
    <name evidence="7" type="ORF">EXD82_01000</name>
</gene>
<reference evidence="7 8" key="1">
    <citation type="submission" date="2019-02" db="EMBL/GenBank/DDBJ databases">
        <title>Peptostreptococcaceae bacterium ZHW00191 nov., a new bacterium isolated from the human gut.</title>
        <authorList>
            <person name="Zhou H.-W."/>
            <person name="Chen X.-J."/>
        </authorList>
    </citation>
    <scope>NUCLEOTIDE SEQUENCE [LARGE SCALE GENOMIC DNA]</scope>
    <source>
        <strain evidence="7 8">ZHW00191</strain>
    </source>
</reference>
<dbReference type="RefSeq" id="WP_142535049.1">
    <property type="nucleotide sequence ID" value="NZ_SGJB01000001.1"/>
</dbReference>
<name>A0A544QYN8_9FIRM</name>
<keyword evidence="4" id="KW-0804">Transcription</keyword>
<dbReference type="GO" id="GO:0003700">
    <property type="term" value="F:DNA-binding transcription factor activity"/>
    <property type="evidence" value="ECO:0007669"/>
    <property type="project" value="InterPro"/>
</dbReference>
<dbReference type="PANTHER" id="PTHR30204:SF69">
    <property type="entry name" value="MERR-FAMILY TRANSCRIPTIONAL REGULATOR"/>
    <property type="match status" value="1"/>
</dbReference>
<dbReference type="PROSITE" id="PS50937">
    <property type="entry name" value="HTH_MERR_2"/>
    <property type="match status" value="1"/>
</dbReference>
<proteinExistence type="predicted"/>
<dbReference type="InterPro" id="IPR029442">
    <property type="entry name" value="GyrI-like"/>
</dbReference>
<evidence type="ECO:0000256" key="4">
    <source>
        <dbReference type="ARBA" id="ARBA00023163"/>
    </source>
</evidence>
<evidence type="ECO:0000256" key="1">
    <source>
        <dbReference type="ARBA" id="ARBA00022491"/>
    </source>
</evidence>
<dbReference type="InterPro" id="IPR009061">
    <property type="entry name" value="DNA-bd_dom_put_sf"/>
</dbReference>
<dbReference type="AlphaFoldDB" id="A0A544QYN8"/>
<feature type="domain" description="HTH merR-type" evidence="6">
    <location>
        <begin position="4"/>
        <end position="72"/>
    </location>
</feature>
<dbReference type="Pfam" id="PF13411">
    <property type="entry name" value="MerR_1"/>
    <property type="match status" value="1"/>
</dbReference>
<evidence type="ECO:0000256" key="5">
    <source>
        <dbReference type="SAM" id="Coils"/>
    </source>
</evidence>
<keyword evidence="5" id="KW-0175">Coiled coil</keyword>
<evidence type="ECO:0000259" key="6">
    <source>
        <dbReference type="PROSITE" id="PS50937"/>
    </source>
</evidence>
<dbReference type="Proteomes" id="UP000317863">
    <property type="component" value="Unassembled WGS sequence"/>
</dbReference>
<keyword evidence="3" id="KW-0238">DNA-binding</keyword>
<dbReference type="InterPro" id="IPR047057">
    <property type="entry name" value="MerR_fam"/>
</dbReference>
<dbReference type="Pfam" id="PF06445">
    <property type="entry name" value="GyrI-like"/>
    <property type="match status" value="1"/>
</dbReference>
<dbReference type="SUPFAM" id="SSF46955">
    <property type="entry name" value="Putative DNA-binding domain"/>
    <property type="match status" value="1"/>
</dbReference>